<evidence type="ECO:0000313" key="2">
    <source>
        <dbReference type="EMBL" id="PHK93289.1"/>
    </source>
</evidence>
<dbReference type="PANTHER" id="PTHR22617:SF23">
    <property type="entry name" value="CHEMOTAXIS PROTEIN CHEW"/>
    <property type="match status" value="1"/>
</dbReference>
<dbReference type="SUPFAM" id="SSF50341">
    <property type="entry name" value="CheW-like"/>
    <property type="match status" value="3"/>
</dbReference>
<dbReference type="GO" id="GO:0006935">
    <property type="term" value="P:chemotaxis"/>
    <property type="evidence" value="ECO:0007669"/>
    <property type="project" value="InterPro"/>
</dbReference>
<evidence type="ECO:0000313" key="3">
    <source>
        <dbReference type="Proteomes" id="UP000223527"/>
    </source>
</evidence>
<dbReference type="PROSITE" id="PS50851">
    <property type="entry name" value="CHEW"/>
    <property type="match status" value="3"/>
</dbReference>
<gene>
    <name evidence="2" type="ORF">CR162_19415</name>
</gene>
<dbReference type="PANTHER" id="PTHR22617">
    <property type="entry name" value="CHEMOTAXIS SENSOR HISTIDINE KINASE-RELATED"/>
    <property type="match status" value="1"/>
</dbReference>
<keyword evidence="3" id="KW-1185">Reference proteome</keyword>
<feature type="domain" description="CheW-like" evidence="1">
    <location>
        <begin position="141"/>
        <end position="285"/>
    </location>
</feature>
<dbReference type="OrthoDB" id="3291462at2"/>
<name>A0A2C7A5N2_9PROT</name>
<dbReference type="Gene3D" id="2.30.30.40">
    <property type="entry name" value="SH3 Domains"/>
    <property type="match status" value="2"/>
</dbReference>
<reference evidence="2 3" key="1">
    <citation type="submission" date="2017-10" db="EMBL/GenBank/DDBJ databases">
        <authorList>
            <person name="Banno H."/>
            <person name="Chua N.-H."/>
        </authorList>
    </citation>
    <scope>NUCLEOTIDE SEQUENCE [LARGE SCALE GENOMIC DNA]</scope>
    <source>
        <strain evidence="2 3">YW11</strain>
    </source>
</reference>
<dbReference type="GO" id="GO:0007165">
    <property type="term" value="P:signal transduction"/>
    <property type="evidence" value="ECO:0007669"/>
    <property type="project" value="InterPro"/>
</dbReference>
<dbReference type="InterPro" id="IPR002545">
    <property type="entry name" value="CheW-lke_dom"/>
</dbReference>
<dbReference type="RefSeq" id="WP_099097172.1">
    <property type="nucleotide sequence ID" value="NZ_PDNU01000054.1"/>
</dbReference>
<dbReference type="AlphaFoldDB" id="A0A2C7A5N2"/>
<dbReference type="Pfam" id="PF01584">
    <property type="entry name" value="CheW"/>
    <property type="match status" value="3"/>
</dbReference>
<feature type="domain" description="CheW-like" evidence="1">
    <location>
        <begin position="302"/>
        <end position="454"/>
    </location>
</feature>
<protein>
    <submittedName>
        <fullName evidence="2">Chemotaxis protein CheW</fullName>
    </submittedName>
</protein>
<dbReference type="Proteomes" id="UP000223527">
    <property type="component" value="Unassembled WGS sequence"/>
</dbReference>
<feature type="domain" description="CheW-like" evidence="1">
    <location>
        <begin position="5"/>
        <end position="146"/>
    </location>
</feature>
<dbReference type="EMBL" id="PDNU01000054">
    <property type="protein sequence ID" value="PHK93289.1"/>
    <property type="molecule type" value="Genomic_DNA"/>
</dbReference>
<dbReference type="InterPro" id="IPR036061">
    <property type="entry name" value="CheW-like_dom_sf"/>
</dbReference>
<accession>A0A2C7A5N2</accession>
<comment type="caution">
    <text evidence="2">The sequence shown here is derived from an EMBL/GenBank/DDBJ whole genome shotgun (WGS) entry which is preliminary data.</text>
</comment>
<evidence type="ECO:0000259" key="1">
    <source>
        <dbReference type="PROSITE" id="PS50851"/>
    </source>
</evidence>
<proteinExistence type="predicted"/>
<sequence length="482" mass="47942">MAPGGVRVLACRAGGERLALPAAALDSIQPPAPLTRVPRAPDCLLGMASLRGAAVPVVSLARLLGREEAPAGRAARLLLLRGRAPMALAVEAVLGLADDAAPLALEALLARAFAAPAAPAAPLAPARPDPMPACGAVGGAVLSLLRCRVAGQDFALPLEAVETVLRLPPGFAPMPGLGHAALGVLPHRGRPLPLLSLAALLGRGAALPGHGARILVLCREGARAGLVVEAVRGTLAVPEAAVEPVPPILAHGLGEGRVAAIARLEEGRRLLPILAPAPLLEGAPPAPAAEAAEVAPLAAGEGERVLLLRLGERDFALPLAAVEEVRRATAALARLPQAPGEVPGEAPGETPEGLAGLMTLRGEPLPVMDLRRLLGLPPAAWGGRVVVARLDGLRVALAVDAVPGLRSLPRAALAASPRAAGGAAPLVEAGASLPDDAGVLLLLSPAVLLGEAGSALRAALAGAEAARAARLATARAAAEGAA</sequence>
<dbReference type="GO" id="GO:0005829">
    <property type="term" value="C:cytosol"/>
    <property type="evidence" value="ECO:0007669"/>
    <property type="project" value="TreeGrafter"/>
</dbReference>
<dbReference type="Gene3D" id="2.40.50.180">
    <property type="entry name" value="CheA-289, Domain 4"/>
    <property type="match status" value="3"/>
</dbReference>
<dbReference type="InterPro" id="IPR039315">
    <property type="entry name" value="CheW"/>
</dbReference>
<organism evidence="2 3">
    <name type="scientific">Teichococcus rhizosphaerae</name>
    <dbReference type="NCBI Taxonomy" id="1335062"/>
    <lineage>
        <taxon>Bacteria</taxon>
        <taxon>Pseudomonadati</taxon>
        <taxon>Pseudomonadota</taxon>
        <taxon>Alphaproteobacteria</taxon>
        <taxon>Acetobacterales</taxon>
        <taxon>Roseomonadaceae</taxon>
        <taxon>Roseomonas</taxon>
    </lineage>
</organism>
<dbReference type="SMART" id="SM00260">
    <property type="entry name" value="CheW"/>
    <property type="match status" value="3"/>
</dbReference>